<evidence type="ECO:0000256" key="2">
    <source>
        <dbReference type="ARBA" id="ARBA00004885"/>
    </source>
</evidence>
<feature type="active site" evidence="11">
    <location>
        <position position="135"/>
    </location>
</feature>
<comment type="catalytic activity">
    <reaction evidence="10">
        <text>(2R)-2,3-dihydroxy-3-methylbutanoate + NADP(+) = (2S)-2-acetolactate + NADPH + H(+)</text>
        <dbReference type="Rhea" id="RHEA:22068"/>
        <dbReference type="ChEBI" id="CHEBI:15378"/>
        <dbReference type="ChEBI" id="CHEBI:49072"/>
        <dbReference type="ChEBI" id="CHEBI:57783"/>
        <dbReference type="ChEBI" id="CHEBI:58349"/>
        <dbReference type="ChEBI" id="CHEBI:58476"/>
        <dbReference type="EC" id="1.1.1.383"/>
    </reaction>
</comment>
<dbReference type="PANTHER" id="PTHR21371">
    <property type="entry name" value="KETOL-ACID REDUCTOISOMERASE, MITOCHONDRIAL"/>
    <property type="match status" value="1"/>
</dbReference>
<dbReference type="GO" id="GO:0009099">
    <property type="term" value="P:L-valine biosynthetic process"/>
    <property type="evidence" value="ECO:0007669"/>
    <property type="project" value="UniProtKB-UniRule"/>
</dbReference>
<dbReference type="EC" id="1.1.1.86" evidence="11"/>
<dbReference type="SUPFAM" id="SSF51735">
    <property type="entry name" value="NAD(P)-binding Rossmann-fold domains"/>
    <property type="match status" value="1"/>
</dbReference>
<evidence type="ECO:0000256" key="3">
    <source>
        <dbReference type="ARBA" id="ARBA00010318"/>
    </source>
</evidence>
<feature type="binding site" evidence="11 12">
    <location>
        <position position="218"/>
    </location>
    <ligand>
        <name>Mg(2+)</name>
        <dbReference type="ChEBI" id="CHEBI:18420"/>
        <label>2</label>
    </ligand>
</feature>
<evidence type="ECO:0000256" key="13">
    <source>
        <dbReference type="SAM" id="MobiDB-lite"/>
    </source>
</evidence>
<dbReference type="EMBL" id="KE356560">
    <property type="protein sequence ID" value="ERG92613.1"/>
    <property type="molecule type" value="Genomic_DNA"/>
</dbReference>
<comment type="cofactor">
    <cofactor evidence="11">
        <name>Mg(2+)</name>
        <dbReference type="ChEBI" id="CHEBI:18420"/>
    </cofactor>
    <text evidence="11">Binds 2 magnesium ions per subunit.</text>
</comment>
<evidence type="ECO:0000256" key="12">
    <source>
        <dbReference type="PROSITE-ProRule" id="PRU01198"/>
    </source>
</evidence>
<dbReference type="PROSITE" id="PS51850">
    <property type="entry name" value="KARI_N"/>
    <property type="match status" value="1"/>
</dbReference>
<comment type="pathway">
    <text evidence="1 11">Amino-acid biosynthesis; L-valine biosynthesis; L-valine from pyruvate: step 2/4.</text>
</comment>
<feature type="region of interest" description="Disordered" evidence="13">
    <location>
        <begin position="353"/>
        <end position="376"/>
    </location>
</feature>
<dbReference type="InterPro" id="IPR013116">
    <property type="entry name" value="KARI_N"/>
</dbReference>
<organism evidence="16 17">
    <name type="scientific">Haloquadratum walsbyi J07HQW1</name>
    <dbReference type="NCBI Taxonomy" id="1238424"/>
    <lineage>
        <taxon>Archaea</taxon>
        <taxon>Methanobacteriati</taxon>
        <taxon>Methanobacteriota</taxon>
        <taxon>Stenosarchaea group</taxon>
        <taxon>Halobacteria</taxon>
        <taxon>Halobacteriales</taxon>
        <taxon>Haloferacaceae</taxon>
        <taxon>Haloquadratum</taxon>
    </lineage>
</organism>
<dbReference type="NCBIfam" id="NF004017">
    <property type="entry name" value="PRK05479.1"/>
    <property type="match status" value="1"/>
</dbReference>
<reference evidence="16 17" key="1">
    <citation type="journal article" date="2013" name="PLoS ONE">
        <title>Assembly-driven community genomics of a hypersaline microbial ecosystem.</title>
        <authorList>
            <person name="Podell S."/>
            <person name="Ugalde J.A."/>
            <person name="Narasingarao P."/>
            <person name="Banfield J.F."/>
            <person name="Heidelberg K.B."/>
            <person name="Allen E.E."/>
        </authorList>
    </citation>
    <scope>NUCLEOTIDE SEQUENCE [LARGE SCALE GENOMIC DNA]</scope>
    <source>
        <strain evidence="17">J07HQW1</strain>
    </source>
</reference>
<dbReference type="Pfam" id="PF07991">
    <property type="entry name" value="KARI_N"/>
    <property type="match status" value="1"/>
</dbReference>
<comment type="caution">
    <text evidence="11">Lacks conserved residue(s) required for the propagation of feature annotation.</text>
</comment>
<keyword evidence="4 11" id="KW-0028">Amino-acid biosynthesis</keyword>
<feature type="compositionally biased region" description="Acidic residues" evidence="13">
    <location>
        <begin position="362"/>
        <end position="376"/>
    </location>
</feature>
<dbReference type="GO" id="GO:0009097">
    <property type="term" value="P:isoleucine biosynthetic process"/>
    <property type="evidence" value="ECO:0007669"/>
    <property type="project" value="UniProtKB-UniRule"/>
</dbReference>
<keyword evidence="7 11" id="KW-0560">Oxidoreductase</keyword>
<feature type="region of interest" description="Disordered" evidence="13">
    <location>
        <begin position="1"/>
        <end position="28"/>
    </location>
</feature>
<dbReference type="SUPFAM" id="SSF48179">
    <property type="entry name" value="6-phosphogluconate dehydrogenase C-terminal domain-like"/>
    <property type="match status" value="1"/>
</dbReference>
<comment type="function">
    <text evidence="11">Involved in the biosynthesis of branched-chain amino acids (BCAA). Catalyzes an alkyl-migration followed by a ketol-acid reduction of (S)-2-acetolactate (S2AL) to yield (R)-2,3-dihydroxy-isovalerate. In the isomerase reaction, S2AL is rearranged via a Mg-dependent methyl migration to produce 3-hydroxy-3-methyl-2-ketobutyrate (HMKB). In the reductase reaction, this 2-ketoacid undergoes a metal-dependent reduction by NADPH to yield (R)-2,3-dihydroxy-isovalerate.</text>
</comment>
<feature type="binding site" evidence="11">
    <location>
        <position position="81"/>
    </location>
    <ligand>
        <name>NADP(+)</name>
        <dbReference type="ChEBI" id="CHEBI:58349"/>
    </ligand>
</feature>
<accession>U1N7Z4</accession>
<evidence type="ECO:0000256" key="10">
    <source>
        <dbReference type="ARBA" id="ARBA00052344"/>
    </source>
</evidence>
<feature type="binding site" evidence="11">
    <location>
        <position position="161"/>
    </location>
    <ligand>
        <name>NADP(+)</name>
        <dbReference type="ChEBI" id="CHEBI:58349"/>
    </ligand>
</feature>
<feature type="binding site" evidence="11 12">
    <location>
        <position position="279"/>
    </location>
    <ligand>
        <name>substrate</name>
    </ligand>
</feature>
<proteinExistence type="inferred from homology"/>
<keyword evidence="16" id="KW-0413">Isomerase</keyword>
<sequence>MTETETQTQTQTETDADADGGTDTDTALDTTIYYDDDADREYIDDKTVAVLGYGSQGHAHAQNLADSGIDVIVGLYEGSSSRDAARADGLRVETPATAADEADIVSVLVPDTVQPDVFEKIQDGLDAGDTLQFAHGFNIHYNQIQPPADVDVTMVAPKAPGHLVRRNYEAGEGTPGLVAVYQNTTGTARKEAVAYAHAIGCTRAGAIETTFREETETDLFGEQAVLCGGATALVKQGYETLVDAGYSPEMAYFECLNELKLIVDLMYEGGLSEMWNSVSDTAEYGGLTRGNQVIDESVREEMESILEGVQDGSFAREWISENQANRPSYTQLKAAEEAHEIEAVGEPLRDLFAWSDSGGANEENEVVSEPEAAADD</sequence>
<dbReference type="STRING" id="1238424.J07HQW1_02658"/>
<gene>
    <name evidence="11" type="primary">ilvC</name>
    <name evidence="16" type="ORF">J07HQW1_02658</name>
</gene>
<keyword evidence="5 11" id="KW-0479">Metal-binding</keyword>
<feature type="binding site" evidence="11">
    <location>
        <position position="79"/>
    </location>
    <ligand>
        <name>NADP(+)</name>
        <dbReference type="ChEBI" id="CHEBI:58349"/>
    </ligand>
</feature>
<dbReference type="GO" id="GO:0005829">
    <property type="term" value="C:cytosol"/>
    <property type="evidence" value="ECO:0007669"/>
    <property type="project" value="TreeGrafter"/>
</dbReference>
<dbReference type="HAMAP" id="MF_00435">
    <property type="entry name" value="IlvC"/>
    <property type="match status" value="1"/>
</dbReference>
<dbReference type="PANTHER" id="PTHR21371:SF1">
    <property type="entry name" value="KETOL-ACID REDUCTOISOMERASE, MITOCHONDRIAL"/>
    <property type="match status" value="1"/>
</dbReference>
<comment type="catalytic activity">
    <reaction evidence="9">
        <text>(2R)-2,3-dihydroxy-3-methylbutanoate + NAD(+) = (2S)-2-acetolactate + NADH + H(+)</text>
        <dbReference type="Rhea" id="RHEA:30627"/>
        <dbReference type="ChEBI" id="CHEBI:15378"/>
        <dbReference type="ChEBI" id="CHEBI:49072"/>
        <dbReference type="ChEBI" id="CHEBI:57540"/>
        <dbReference type="ChEBI" id="CHEBI:57945"/>
        <dbReference type="ChEBI" id="CHEBI:58476"/>
        <dbReference type="EC" id="1.1.1.383"/>
    </reaction>
</comment>
<protein>
    <recommendedName>
        <fullName evidence="11">Ketol-acid reductoisomerase (NADP(+))</fullName>
        <shortName evidence="11">KARI</shortName>
        <ecNumber evidence="11">1.1.1.86</ecNumber>
    </recommendedName>
    <alternativeName>
        <fullName evidence="11">Acetohydroxy-acid isomeroreductase</fullName>
        <shortName evidence="11">AHIR</shortName>
    </alternativeName>
    <alternativeName>
        <fullName evidence="11">Alpha-keto-beta-hydroxylacyl reductoisomerase</fullName>
    </alternativeName>
</protein>
<feature type="binding site" evidence="11 12">
    <location>
        <position position="218"/>
    </location>
    <ligand>
        <name>Mg(2+)</name>
        <dbReference type="ChEBI" id="CHEBI:18420"/>
        <label>1</label>
    </ligand>
</feature>
<evidence type="ECO:0000256" key="6">
    <source>
        <dbReference type="ARBA" id="ARBA00022842"/>
    </source>
</evidence>
<feature type="binding site" evidence="11 12">
    <location>
        <position position="258"/>
    </location>
    <ligand>
        <name>Mg(2+)</name>
        <dbReference type="ChEBI" id="CHEBI:18420"/>
        <label>2</label>
    </ligand>
</feature>
<feature type="binding site" evidence="11 12">
    <location>
        <position position="222"/>
    </location>
    <ligand>
        <name>Mg(2+)</name>
        <dbReference type="ChEBI" id="CHEBI:18420"/>
        <label>1</label>
    </ligand>
</feature>
<keyword evidence="8 11" id="KW-0100">Branched-chain amino acid biosynthesis</keyword>
<evidence type="ECO:0000256" key="5">
    <source>
        <dbReference type="ARBA" id="ARBA00022723"/>
    </source>
</evidence>
<comment type="pathway">
    <text evidence="2 11">Amino-acid biosynthesis; L-isoleucine biosynthesis; L-isoleucine from 2-oxobutanoate: step 2/4.</text>
</comment>
<dbReference type="UniPathway" id="UPA00047">
    <property type="reaction ID" value="UER00056"/>
</dbReference>
<evidence type="ECO:0000259" key="15">
    <source>
        <dbReference type="PROSITE" id="PS51851"/>
    </source>
</evidence>
<dbReference type="InterPro" id="IPR013023">
    <property type="entry name" value="KARI"/>
</dbReference>
<evidence type="ECO:0000256" key="1">
    <source>
        <dbReference type="ARBA" id="ARBA00004864"/>
    </source>
</evidence>
<keyword evidence="6 11" id="KW-0460">Magnesium</keyword>
<dbReference type="Gene3D" id="3.40.50.720">
    <property type="entry name" value="NAD(P)-binding Rossmann-like Domain"/>
    <property type="match status" value="1"/>
</dbReference>
<dbReference type="PROSITE" id="PS51851">
    <property type="entry name" value="KARI_C"/>
    <property type="match status" value="1"/>
</dbReference>
<dbReference type="InterPro" id="IPR008927">
    <property type="entry name" value="6-PGluconate_DH-like_C_sf"/>
</dbReference>
<comment type="similarity">
    <text evidence="3 11 12">Belongs to the ketol-acid reductoisomerase family.</text>
</comment>
<dbReference type="AlphaFoldDB" id="U1N7Z4"/>
<dbReference type="Gene3D" id="6.10.240.10">
    <property type="match status" value="1"/>
</dbReference>
<comment type="catalytic activity">
    <reaction evidence="11">
        <text>(2R,3R)-2,3-dihydroxy-3-methylpentanoate + NADP(+) = (S)-2-ethyl-2-hydroxy-3-oxobutanoate + NADPH + H(+)</text>
        <dbReference type="Rhea" id="RHEA:13493"/>
        <dbReference type="ChEBI" id="CHEBI:15378"/>
        <dbReference type="ChEBI" id="CHEBI:49256"/>
        <dbReference type="ChEBI" id="CHEBI:49258"/>
        <dbReference type="ChEBI" id="CHEBI:57783"/>
        <dbReference type="ChEBI" id="CHEBI:58349"/>
        <dbReference type="EC" id="1.1.1.86"/>
    </reaction>
</comment>
<dbReference type="InterPro" id="IPR014359">
    <property type="entry name" value="KARI_prok"/>
</dbReference>
<feature type="domain" description="KARI N-terminal Rossmann" evidence="14">
    <location>
        <begin position="28"/>
        <end position="209"/>
    </location>
</feature>
<dbReference type="Pfam" id="PF01450">
    <property type="entry name" value="KARI_C"/>
    <property type="match status" value="1"/>
</dbReference>
<evidence type="ECO:0000256" key="8">
    <source>
        <dbReference type="ARBA" id="ARBA00023304"/>
    </source>
</evidence>
<dbReference type="InterPro" id="IPR000506">
    <property type="entry name" value="KARI_C"/>
</dbReference>
<dbReference type="Proteomes" id="UP000030649">
    <property type="component" value="Unassembled WGS sequence"/>
</dbReference>
<dbReference type="FunFam" id="3.40.50.720:FF:000023">
    <property type="entry name" value="Ketol-acid reductoisomerase (NADP(+))"/>
    <property type="match status" value="1"/>
</dbReference>
<feature type="compositionally biased region" description="Low complexity" evidence="13">
    <location>
        <begin position="1"/>
        <end position="13"/>
    </location>
</feature>
<name>U1N7Z4_9EURY</name>
<keyword evidence="11" id="KW-0521">NADP</keyword>
<feature type="domain" description="KARI C-terminal knotted" evidence="15">
    <location>
        <begin position="210"/>
        <end position="355"/>
    </location>
</feature>
<dbReference type="GO" id="GO:0050661">
    <property type="term" value="F:NADP binding"/>
    <property type="evidence" value="ECO:0007669"/>
    <property type="project" value="InterPro"/>
</dbReference>
<dbReference type="HOGENOM" id="CLU_033821_0_1_2"/>
<comment type="catalytic activity">
    <reaction evidence="11">
        <text>(2R)-2,3-dihydroxy-3-methylbutanoate + NADP(+) = (2S)-2-acetolactate + NADPH + H(+)</text>
        <dbReference type="Rhea" id="RHEA:22068"/>
        <dbReference type="ChEBI" id="CHEBI:15378"/>
        <dbReference type="ChEBI" id="CHEBI:49072"/>
        <dbReference type="ChEBI" id="CHEBI:57783"/>
        <dbReference type="ChEBI" id="CHEBI:58349"/>
        <dbReference type="ChEBI" id="CHEBI:58476"/>
        <dbReference type="EC" id="1.1.1.86"/>
    </reaction>
</comment>
<dbReference type="NCBIfam" id="TIGR00465">
    <property type="entry name" value="ilvC"/>
    <property type="match status" value="1"/>
</dbReference>
<evidence type="ECO:0000313" key="16">
    <source>
        <dbReference type="EMBL" id="ERG92613.1"/>
    </source>
</evidence>
<dbReference type="UniPathway" id="UPA00049">
    <property type="reaction ID" value="UER00060"/>
</dbReference>
<evidence type="ECO:0000313" key="17">
    <source>
        <dbReference type="Proteomes" id="UP000030649"/>
    </source>
</evidence>
<feature type="binding site" evidence="11">
    <location>
        <begin position="53"/>
        <end position="56"/>
    </location>
    <ligand>
        <name>NADP(+)</name>
        <dbReference type="ChEBI" id="CHEBI:58349"/>
    </ligand>
</feature>
<dbReference type="PIRSF" id="PIRSF000116">
    <property type="entry name" value="IlvC_gammaproteo"/>
    <property type="match status" value="1"/>
</dbReference>
<evidence type="ECO:0000256" key="9">
    <source>
        <dbReference type="ARBA" id="ARBA00050504"/>
    </source>
</evidence>
<dbReference type="InterPro" id="IPR036291">
    <property type="entry name" value="NAD(P)-bd_dom_sf"/>
</dbReference>
<dbReference type="NCBIfam" id="NF009940">
    <property type="entry name" value="PRK13403.1"/>
    <property type="match status" value="1"/>
</dbReference>
<dbReference type="GO" id="GO:0016853">
    <property type="term" value="F:isomerase activity"/>
    <property type="evidence" value="ECO:0007669"/>
    <property type="project" value="UniProtKB-KW"/>
</dbReference>
<evidence type="ECO:0000256" key="7">
    <source>
        <dbReference type="ARBA" id="ARBA00023002"/>
    </source>
</evidence>
<evidence type="ECO:0000256" key="11">
    <source>
        <dbReference type="HAMAP-Rule" id="MF_00435"/>
    </source>
</evidence>
<dbReference type="GO" id="GO:0004455">
    <property type="term" value="F:ketol-acid reductoisomerase activity"/>
    <property type="evidence" value="ECO:0007669"/>
    <property type="project" value="UniProtKB-UniRule"/>
</dbReference>
<feature type="binding site" evidence="11 12">
    <location>
        <position position="254"/>
    </location>
    <ligand>
        <name>Mg(2+)</name>
        <dbReference type="ChEBI" id="CHEBI:18420"/>
        <label>2</label>
    </ligand>
</feature>
<evidence type="ECO:0000259" key="14">
    <source>
        <dbReference type="PROSITE" id="PS51850"/>
    </source>
</evidence>
<dbReference type="GO" id="GO:0000287">
    <property type="term" value="F:magnesium ion binding"/>
    <property type="evidence" value="ECO:0007669"/>
    <property type="project" value="UniProtKB-UniRule"/>
</dbReference>
<evidence type="ECO:0000256" key="4">
    <source>
        <dbReference type="ARBA" id="ARBA00022605"/>
    </source>
</evidence>